<dbReference type="CDD" id="cd10918">
    <property type="entry name" value="CE4_NodB_like_5s_6s"/>
    <property type="match status" value="1"/>
</dbReference>
<comment type="subcellular location">
    <subcellularLocation>
        <location evidence="1">Secreted</location>
    </subcellularLocation>
</comment>
<dbReference type="GO" id="GO:0016810">
    <property type="term" value="F:hydrolase activity, acting on carbon-nitrogen (but not peptide) bonds"/>
    <property type="evidence" value="ECO:0007669"/>
    <property type="project" value="InterPro"/>
</dbReference>
<dbReference type="InterPro" id="IPR051398">
    <property type="entry name" value="Polysacch_Deacetylase"/>
</dbReference>
<dbReference type="SUPFAM" id="SSF88713">
    <property type="entry name" value="Glycoside hydrolase/deacetylase"/>
    <property type="match status" value="1"/>
</dbReference>
<accession>A0A3B1DZ35</accession>
<keyword evidence="2" id="KW-0732">Signal</keyword>
<reference evidence="4" key="1">
    <citation type="submission" date="2018-06" db="EMBL/GenBank/DDBJ databases">
        <authorList>
            <person name="Zhirakovskaya E."/>
        </authorList>
    </citation>
    <scope>NUCLEOTIDE SEQUENCE</scope>
</reference>
<dbReference type="PANTHER" id="PTHR34216">
    <property type="match status" value="1"/>
</dbReference>
<evidence type="ECO:0000256" key="2">
    <source>
        <dbReference type="ARBA" id="ARBA00022729"/>
    </source>
</evidence>
<organism evidence="4">
    <name type="scientific">hydrothermal vent metagenome</name>
    <dbReference type="NCBI Taxonomy" id="652676"/>
    <lineage>
        <taxon>unclassified sequences</taxon>
        <taxon>metagenomes</taxon>
        <taxon>ecological metagenomes</taxon>
    </lineage>
</organism>
<protein>
    <recommendedName>
        <fullName evidence="3">NodB homology domain-containing protein</fullName>
    </recommendedName>
</protein>
<dbReference type="EMBL" id="UOGL01000570">
    <property type="protein sequence ID" value="VAX41608.1"/>
    <property type="molecule type" value="Genomic_DNA"/>
</dbReference>
<evidence type="ECO:0000313" key="4">
    <source>
        <dbReference type="EMBL" id="VAX41608.1"/>
    </source>
</evidence>
<dbReference type="InterPro" id="IPR002509">
    <property type="entry name" value="NODB_dom"/>
</dbReference>
<gene>
    <name evidence="4" type="ORF">MNBD_PLANCTO02-1133</name>
</gene>
<dbReference type="InterPro" id="IPR011330">
    <property type="entry name" value="Glyco_hydro/deAcase_b/a-brl"/>
</dbReference>
<dbReference type="PANTHER" id="PTHR34216:SF3">
    <property type="entry name" value="POLY-BETA-1,6-N-ACETYL-D-GLUCOSAMINE N-DEACETYLASE"/>
    <property type="match status" value="1"/>
</dbReference>
<dbReference type="GO" id="GO:0005576">
    <property type="term" value="C:extracellular region"/>
    <property type="evidence" value="ECO:0007669"/>
    <property type="project" value="UniProtKB-SubCell"/>
</dbReference>
<proteinExistence type="predicted"/>
<sequence length="340" mass="38912">MVSIVKPIIYRTTQSTLFNCCLQLLENAEENRGNLLRVLTYHRVDELGKNDNLHPGMISATPAEFARQIKQISKTYHVLSMNTVLDAIEKQTPLPARSVLITFDDAYRDFAKHAWPILKEQKLPVTLFVPTAFPDQPQHVFWWDRLYAALTHANNSAEITIENHCYLLNTPQAINFSFKKIRNVIKSLPHQQAMLEIDRICVELNSPTVSNSVLGWDELRQLAKEGVTLAPHTQTHPLLNRLDLETAMKESTGSLNDLRREIGEALPVIAYPAGGVNNRVAERLCNEGFKLAFTTRRGLNNLDRADRFQLRRINVGKGTSLPIFRTQLLRQFRWFNNCWS</sequence>
<dbReference type="Gene3D" id="3.20.20.370">
    <property type="entry name" value="Glycoside hydrolase/deacetylase"/>
    <property type="match status" value="1"/>
</dbReference>
<dbReference type="PROSITE" id="PS51677">
    <property type="entry name" value="NODB"/>
    <property type="match status" value="1"/>
</dbReference>
<dbReference type="AlphaFoldDB" id="A0A3B1DZ35"/>
<feature type="domain" description="NodB homology" evidence="3">
    <location>
        <begin position="97"/>
        <end position="340"/>
    </location>
</feature>
<evidence type="ECO:0000256" key="1">
    <source>
        <dbReference type="ARBA" id="ARBA00004613"/>
    </source>
</evidence>
<name>A0A3B1DZ35_9ZZZZ</name>
<dbReference type="GO" id="GO:0005975">
    <property type="term" value="P:carbohydrate metabolic process"/>
    <property type="evidence" value="ECO:0007669"/>
    <property type="project" value="InterPro"/>
</dbReference>
<dbReference type="Pfam" id="PF01522">
    <property type="entry name" value="Polysacc_deac_1"/>
    <property type="match status" value="1"/>
</dbReference>
<evidence type="ECO:0000259" key="3">
    <source>
        <dbReference type="PROSITE" id="PS51677"/>
    </source>
</evidence>